<gene>
    <name evidence="3" type="ORF">AXG93_1887s1000</name>
</gene>
<evidence type="ECO:0000256" key="2">
    <source>
        <dbReference type="SAM" id="SignalP"/>
    </source>
</evidence>
<dbReference type="Proteomes" id="UP000077202">
    <property type="component" value="Unassembled WGS sequence"/>
</dbReference>
<evidence type="ECO:0000313" key="3">
    <source>
        <dbReference type="EMBL" id="OAE28916.1"/>
    </source>
</evidence>
<reference evidence="3" key="1">
    <citation type="submission" date="2016-03" db="EMBL/GenBank/DDBJ databases">
        <title>Mechanisms controlling the formation of the plant cell surface in tip-growing cells are functionally conserved among land plants.</title>
        <authorList>
            <person name="Honkanen S."/>
            <person name="Jones V.A."/>
            <person name="Morieri G."/>
            <person name="Champion C."/>
            <person name="Hetherington A.J."/>
            <person name="Kelly S."/>
            <person name="Saint-Marcoux D."/>
            <person name="Proust H."/>
            <person name="Prescott H."/>
            <person name="Dolan L."/>
        </authorList>
    </citation>
    <scope>NUCLEOTIDE SEQUENCE [LARGE SCALE GENOMIC DNA]</scope>
    <source>
        <tissue evidence="3">Whole gametophyte</tissue>
    </source>
</reference>
<feature type="signal peptide" evidence="2">
    <location>
        <begin position="1"/>
        <end position="20"/>
    </location>
</feature>
<name>A0A176W9Y1_MARPO</name>
<feature type="chain" id="PRO_5008052358" evidence="2">
    <location>
        <begin position="21"/>
        <end position="237"/>
    </location>
</feature>
<keyword evidence="2" id="KW-0732">Signal</keyword>
<proteinExistence type="predicted"/>
<evidence type="ECO:0000256" key="1">
    <source>
        <dbReference type="SAM" id="MobiDB-lite"/>
    </source>
</evidence>
<dbReference type="AlphaFoldDB" id="A0A176W9Y1"/>
<feature type="compositionally biased region" description="Polar residues" evidence="1">
    <location>
        <begin position="212"/>
        <end position="237"/>
    </location>
</feature>
<sequence>MYRLLFTVAAAVLFSKNVLNSTQKPKSGLQQRTDCREVSEPPCAEGTDAFGGSKTAFGLEETTRGTDERGSDGQRRKGKERAENAPSAQGPSAQEIVSREPSGQAPSAEEPPEDAPLAQGPSAQEIVSREPSGQAPLAEEPPEDAPPAEAQCEKEDQAGGSSAAAAATEADAMQPNSRESPGNSVATEILDSEDDEEESGSDEEEEQAVKGTPTTALCEQVANSHQSQNQQIVGPLG</sequence>
<dbReference type="EMBL" id="LVLJ01001582">
    <property type="protein sequence ID" value="OAE28916.1"/>
    <property type="molecule type" value="Genomic_DNA"/>
</dbReference>
<keyword evidence="4" id="KW-1185">Reference proteome</keyword>
<feature type="region of interest" description="Disordered" evidence="1">
    <location>
        <begin position="21"/>
        <end position="237"/>
    </location>
</feature>
<comment type="caution">
    <text evidence="3">The sequence shown here is derived from an EMBL/GenBank/DDBJ whole genome shotgun (WGS) entry which is preliminary data.</text>
</comment>
<feature type="compositionally biased region" description="Low complexity" evidence="1">
    <location>
        <begin position="158"/>
        <end position="172"/>
    </location>
</feature>
<protein>
    <submittedName>
        <fullName evidence="3">Uncharacterized protein</fullName>
    </submittedName>
</protein>
<evidence type="ECO:0000313" key="4">
    <source>
        <dbReference type="Proteomes" id="UP000077202"/>
    </source>
</evidence>
<organism evidence="3 4">
    <name type="scientific">Marchantia polymorpha subsp. ruderalis</name>
    <dbReference type="NCBI Taxonomy" id="1480154"/>
    <lineage>
        <taxon>Eukaryota</taxon>
        <taxon>Viridiplantae</taxon>
        <taxon>Streptophyta</taxon>
        <taxon>Embryophyta</taxon>
        <taxon>Marchantiophyta</taxon>
        <taxon>Marchantiopsida</taxon>
        <taxon>Marchantiidae</taxon>
        <taxon>Marchantiales</taxon>
        <taxon>Marchantiaceae</taxon>
        <taxon>Marchantia</taxon>
    </lineage>
</organism>
<feature type="compositionally biased region" description="Acidic residues" evidence="1">
    <location>
        <begin position="190"/>
        <end position="206"/>
    </location>
</feature>
<feature type="compositionally biased region" description="Polar residues" evidence="1">
    <location>
        <begin position="174"/>
        <end position="186"/>
    </location>
</feature>
<feature type="compositionally biased region" description="Basic and acidic residues" evidence="1">
    <location>
        <begin position="61"/>
        <end position="83"/>
    </location>
</feature>
<feature type="compositionally biased region" description="Polar residues" evidence="1">
    <location>
        <begin position="21"/>
        <end position="32"/>
    </location>
</feature>
<accession>A0A176W9Y1</accession>